<dbReference type="GO" id="GO:0019867">
    <property type="term" value="C:outer membrane"/>
    <property type="evidence" value="ECO:0007669"/>
    <property type="project" value="InterPro"/>
</dbReference>
<dbReference type="NCBIfam" id="TIGR01414">
    <property type="entry name" value="autotrans_barl"/>
    <property type="match status" value="1"/>
</dbReference>
<dbReference type="NCBIfam" id="TIGR02601">
    <property type="entry name" value="autotrns_rpt"/>
    <property type="match status" value="1"/>
</dbReference>
<reference evidence="4 5" key="1">
    <citation type="submission" date="2020-08" db="EMBL/GenBank/DDBJ databases">
        <title>Genomic Encyclopedia of Type Strains, Phase IV (KMG-IV): sequencing the most valuable type-strain genomes for metagenomic binning, comparative biology and taxonomic classification.</title>
        <authorList>
            <person name="Goeker M."/>
        </authorList>
    </citation>
    <scope>NUCLEOTIDE SEQUENCE [LARGE SCALE GENOMIC DNA]</scope>
    <source>
        <strain evidence="4 5">DSM 100734</strain>
    </source>
</reference>
<evidence type="ECO:0000259" key="3">
    <source>
        <dbReference type="PROSITE" id="PS51208"/>
    </source>
</evidence>
<proteinExistence type="predicted"/>
<sequence>MLIDGRISKLKPTKRGFVASLLSGVALSFAIAGSSHADDGTLRLMSLNIWNKFKQNPAVTRDFMVNGNWDVLMFQEANGSRYVSDIPAMLQDAGLGTYNGKLTGDVGIISRLPGAIDSREAPGMNTQGRFVTYQDIDGEAGRPKTTVGTIHFDYSDEATKRVVEAKALNAWAKAAANPVIVAGDFNAGDVSERGLHSKSQQELLLRIHTKSANSFYYDLLKQYTKDQVALDKFIADWKGKPGADIDKAAIPSGLFEDETYPVAGNEPQTMNVLKKQFMLLQTDGEREQFKPHELNDGSTTWPSAGEDATNTWGSWHRAKIDHFLVSRPFGKWYTIADDPNDPYLGVIKDAYVTRPDGSKTPLSDHEPVAHEFKWIGPSLETYKQTVDGAQVDKTRLVWGKDATTFADDKEFYLTRNNMRRDVYLGQISDENGKAILSGLTDTEKKTLLDCKSKDPRFAQAIVEYCIDDHSFIGETLVADGGTVIVDEDAALGSSGAALRLDNGALRIAGNQMQKLDRSLILEAGGGTLDIADAGNSVVIDRSISGTGSLTKAGSGTLNLTATNTYTGDTNVKGGRLAVNGSIASSGKTTVFDGGVIGGNGTVGNLAIADGGTLAPGNSIGTLNVAGNLEFAKGSTYQVEVDETGKTDRVTVAGKTTISGGTVMNIAAGSDYKPLTDYSIISSAGGIEGQFDAIVSNFAFLDPSLTYGAGSLTMRLERNDTAFDGVASTFNQRSAALGLESLGFGNTLYDAVVALDAGTARSAFAQISGEIHASTYGALLDNSQIVRDGAFDRLRSRLGGNDRGTTEVSISENGLAPGAADAGAFGFWTKGYGTWADNDGDGNAYGIDQSTGGVLFGLDGMVGNDWRIGAFGGYGHTSVSTDWLASKSTTDQFDLGVYAGTYLGPVGLRFGASHSWNNIDSERSLFIPGVTERLTAGYDASTSQIFGEISYQQQIGGATFEPFANLAYVNFQNDGFSERGGAGALSVEDGSQNAIFTEIGLRAVTEFTLQEATGTLHGSVSWRHTNGDVTPDAKMALAGGSSFEVRGAPLAEDVAVLNAGVNFNLSEKAAVSLSYTGRFGSGASQNGINGYLGVKF</sequence>
<comment type="caution">
    <text evidence="4">The sequence shown here is derived from an EMBL/GenBank/DDBJ whole genome shotgun (WGS) entry which is preliminary data.</text>
</comment>
<dbReference type="SUPFAM" id="SSF56219">
    <property type="entry name" value="DNase I-like"/>
    <property type="match status" value="1"/>
</dbReference>
<dbReference type="EMBL" id="JACHEG010000011">
    <property type="protein sequence ID" value="MBB6165793.1"/>
    <property type="molecule type" value="Genomic_DNA"/>
</dbReference>
<dbReference type="SUPFAM" id="SSF51126">
    <property type="entry name" value="Pectin lyase-like"/>
    <property type="match status" value="1"/>
</dbReference>
<dbReference type="InterPro" id="IPR005546">
    <property type="entry name" value="Autotransporte_beta"/>
</dbReference>
<dbReference type="InterPro" id="IPR013425">
    <property type="entry name" value="Autotrns_rpt"/>
</dbReference>
<feature type="chain" id="PRO_5031575691" evidence="2">
    <location>
        <begin position="38"/>
        <end position="1095"/>
    </location>
</feature>
<evidence type="ECO:0000256" key="1">
    <source>
        <dbReference type="ARBA" id="ARBA00022729"/>
    </source>
</evidence>
<dbReference type="Proteomes" id="UP000547879">
    <property type="component" value="Unassembled WGS sequence"/>
</dbReference>
<dbReference type="GO" id="GO:0003824">
    <property type="term" value="F:catalytic activity"/>
    <property type="evidence" value="ECO:0007669"/>
    <property type="project" value="InterPro"/>
</dbReference>
<dbReference type="InterPro" id="IPR011050">
    <property type="entry name" value="Pectin_lyase_fold/virulence"/>
</dbReference>
<dbReference type="Gene3D" id="3.60.10.10">
    <property type="entry name" value="Endonuclease/exonuclease/phosphatase"/>
    <property type="match status" value="1"/>
</dbReference>
<dbReference type="InterPro" id="IPR012332">
    <property type="entry name" value="Autotransporter_pectin_lyase_C"/>
</dbReference>
<dbReference type="Gene3D" id="2.160.20.20">
    <property type="match status" value="1"/>
</dbReference>
<name>A0A7X0D361_9HYPH</name>
<feature type="domain" description="Autotransporter" evidence="3">
    <location>
        <begin position="819"/>
        <end position="1095"/>
    </location>
</feature>
<dbReference type="InterPro" id="IPR036709">
    <property type="entry name" value="Autotransporte_beta_dom_sf"/>
</dbReference>
<dbReference type="InterPro" id="IPR006315">
    <property type="entry name" value="OM_autotransptr_brl_dom"/>
</dbReference>
<dbReference type="SUPFAM" id="SSF103515">
    <property type="entry name" value="Autotransporter"/>
    <property type="match status" value="1"/>
</dbReference>
<dbReference type="PROSITE" id="PS51208">
    <property type="entry name" value="AUTOTRANSPORTER"/>
    <property type="match status" value="1"/>
</dbReference>
<dbReference type="SMART" id="SM00869">
    <property type="entry name" value="Autotransporter"/>
    <property type="match status" value="1"/>
</dbReference>
<dbReference type="Pfam" id="PF03797">
    <property type="entry name" value="Autotransporter"/>
    <property type="match status" value="1"/>
</dbReference>
<dbReference type="Pfam" id="PF03372">
    <property type="entry name" value="Exo_endo_phos"/>
    <property type="match status" value="1"/>
</dbReference>
<dbReference type="InterPro" id="IPR005135">
    <property type="entry name" value="Endo/exonuclease/phosphatase"/>
</dbReference>
<dbReference type="Pfam" id="PF12951">
    <property type="entry name" value="PATR"/>
    <property type="match status" value="1"/>
</dbReference>
<keyword evidence="1 2" id="KW-0732">Signal</keyword>
<accession>A0A7X0D361</accession>
<dbReference type="RefSeq" id="WP_244654604.1">
    <property type="nucleotide sequence ID" value="NZ_BMHW01000013.1"/>
</dbReference>
<feature type="signal peptide" evidence="2">
    <location>
        <begin position="1"/>
        <end position="37"/>
    </location>
</feature>
<dbReference type="InterPro" id="IPR036691">
    <property type="entry name" value="Endo/exonu/phosph_ase_sf"/>
</dbReference>
<gene>
    <name evidence="4" type="ORF">HNQ72_005641</name>
</gene>
<organism evidence="4 5">
    <name type="scientific">Rhizobium wenxiniae</name>
    <dbReference type="NCBI Taxonomy" id="1737357"/>
    <lineage>
        <taxon>Bacteria</taxon>
        <taxon>Pseudomonadati</taxon>
        <taxon>Pseudomonadota</taxon>
        <taxon>Alphaproteobacteria</taxon>
        <taxon>Hyphomicrobiales</taxon>
        <taxon>Rhizobiaceae</taxon>
        <taxon>Rhizobium/Agrobacterium group</taxon>
        <taxon>Rhizobium</taxon>
    </lineage>
</organism>
<evidence type="ECO:0000313" key="5">
    <source>
        <dbReference type="Proteomes" id="UP000547879"/>
    </source>
</evidence>
<keyword evidence="5" id="KW-1185">Reference proteome</keyword>
<evidence type="ECO:0000313" key="4">
    <source>
        <dbReference type="EMBL" id="MBB6165793.1"/>
    </source>
</evidence>
<dbReference type="Gene3D" id="2.40.128.130">
    <property type="entry name" value="Autotransporter beta-domain"/>
    <property type="match status" value="1"/>
</dbReference>
<dbReference type="AlphaFoldDB" id="A0A7X0D361"/>
<protein>
    <submittedName>
        <fullName evidence="4">Outer membrane autotransporter protein</fullName>
    </submittedName>
</protein>
<evidence type="ECO:0000256" key="2">
    <source>
        <dbReference type="SAM" id="SignalP"/>
    </source>
</evidence>